<comment type="caution">
    <text evidence="1">The sequence shown here is derived from an EMBL/GenBank/DDBJ whole genome shotgun (WGS) entry which is preliminary data.</text>
</comment>
<name>A0A8H7E0M3_9EURO</name>
<reference evidence="1" key="1">
    <citation type="submission" date="2020-02" db="EMBL/GenBank/DDBJ databases">
        <authorList>
            <person name="Palmer J.M."/>
        </authorList>
    </citation>
    <scope>NUCLEOTIDE SEQUENCE</scope>
    <source>
        <strain evidence="1">EPUS1.4</strain>
        <tissue evidence="1">Thallus</tissue>
    </source>
</reference>
<dbReference type="EMBL" id="JAACFV010000484">
    <property type="protein sequence ID" value="KAF7502031.1"/>
    <property type="molecule type" value="Genomic_DNA"/>
</dbReference>
<organism evidence="1 2">
    <name type="scientific">Endocarpon pusillum</name>
    <dbReference type="NCBI Taxonomy" id="364733"/>
    <lineage>
        <taxon>Eukaryota</taxon>
        <taxon>Fungi</taxon>
        <taxon>Dikarya</taxon>
        <taxon>Ascomycota</taxon>
        <taxon>Pezizomycotina</taxon>
        <taxon>Eurotiomycetes</taxon>
        <taxon>Chaetothyriomycetidae</taxon>
        <taxon>Verrucariales</taxon>
        <taxon>Verrucariaceae</taxon>
        <taxon>Endocarpon</taxon>
    </lineage>
</organism>
<keyword evidence="2" id="KW-1185">Reference proteome</keyword>
<dbReference type="Proteomes" id="UP000606974">
    <property type="component" value="Unassembled WGS sequence"/>
</dbReference>
<protein>
    <submittedName>
        <fullName evidence="1">Uncharacterized protein</fullName>
    </submittedName>
</protein>
<sequence length="82" mass="9674">MTELRVFRVSDQKSQTLDKFDRPIFTTITEHHIFHDNITTFYRGSEDAGNVLAVFKRDKVTLNGREIKQTEMIHNNGTFMRK</sequence>
<dbReference type="AlphaFoldDB" id="A0A8H7E0M3"/>
<proteinExistence type="predicted"/>
<accession>A0A8H7E0M3</accession>
<dbReference type="OrthoDB" id="10434549at2759"/>
<evidence type="ECO:0000313" key="1">
    <source>
        <dbReference type="EMBL" id="KAF7502031.1"/>
    </source>
</evidence>
<gene>
    <name evidence="1" type="ORF">GJ744_008637</name>
</gene>
<evidence type="ECO:0000313" key="2">
    <source>
        <dbReference type="Proteomes" id="UP000606974"/>
    </source>
</evidence>